<dbReference type="OrthoDB" id="1920326at2759"/>
<accession>A0A813BV90</accession>
<protein>
    <submittedName>
        <fullName evidence="5">Wrn protein</fullName>
    </submittedName>
</protein>
<proteinExistence type="predicted"/>
<dbReference type="GO" id="GO:0008408">
    <property type="term" value="F:3'-5' exonuclease activity"/>
    <property type="evidence" value="ECO:0007669"/>
    <property type="project" value="InterPro"/>
</dbReference>
<feature type="region of interest" description="Disordered" evidence="3">
    <location>
        <begin position="183"/>
        <end position="202"/>
    </location>
</feature>
<evidence type="ECO:0000256" key="2">
    <source>
        <dbReference type="ARBA" id="ARBA00022801"/>
    </source>
</evidence>
<dbReference type="PANTHER" id="PTHR13620:SF104">
    <property type="entry name" value="EXONUCLEASE 3'-5' DOMAIN-CONTAINING PROTEIN 2"/>
    <property type="match status" value="1"/>
</dbReference>
<keyword evidence="1" id="KW-0540">Nuclease</keyword>
<comment type="caution">
    <text evidence="5">The sequence shown here is derived from an EMBL/GenBank/DDBJ whole genome shotgun (WGS) entry which is preliminary data.</text>
</comment>
<name>A0A813BV90_9DINO</name>
<dbReference type="AlphaFoldDB" id="A0A813BV90"/>
<dbReference type="InterPro" id="IPR012337">
    <property type="entry name" value="RNaseH-like_sf"/>
</dbReference>
<evidence type="ECO:0000259" key="4">
    <source>
        <dbReference type="Pfam" id="PF01612"/>
    </source>
</evidence>
<keyword evidence="2" id="KW-0378">Hydrolase</keyword>
<dbReference type="GO" id="GO:0005737">
    <property type="term" value="C:cytoplasm"/>
    <property type="evidence" value="ECO:0007669"/>
    <property type="project" value="TreeGrafter"/>
</dbReference>
<evidence type="ECO:0000313" key="6">
    <source>
        <dbReference type="Proteomes" id="UP000601435"/>
    </source>
</evidence>
<reference evidence="5" key="1">
    <citation type="submission" date="2021-02" db="EMBL/GenBank/DDBJ databases">
        <authorList>
            <person name="Dougan E. K."/>
            <person name="Rhodes N."/>
            <person name="Thang M."/>
            <person name="Chan C."/>
        </authorList>
    </citation>
    <scope>NUCLEOTIDE SEQUENCE</scope>
</reference>
<feature type="domain" description="3'-5' exonuclease" evidence="4">
    <location>
        <begin position="15"/>
        <end position="171"/>
    </location>
</feature>
<evidence type="ECO:0000313" key="5">
    <source>
        <dbReference type="EMBL" id="CAE7926194.1"/>
    </source>
</evidence>
<dbReference type="InterPro" id="IPR036397">
    <property type="entry name" value="RNaseH_sf"/>
</dbReference>
<feature type="non-terminal residue" evidence="5">
    <location>
        <position position="202"/>
    </location>
</feature>
<dbReference type="Pfam" id="PF01612">
    <property type="entry name" value="DNA_pol_A_exo1"/>
    <property type="match status" value="1"/>
</dbReference>
<feature type="non-terminal residue" evidence="5">
    <location>
        <position position="1"/>
    </location>
</feature>
<organism evidence="5 6">
    <name type="scientific">Symbiodinium necroappetens</name>
    <dbReference type="NCBI Taxonomy" id="1628268"/>
    <lineage>
        <taxon>Eukaryota</taxon>
        <taxon>Sar</taxon>
        <taxon>Alveolata</taxon>
        <taxon>Dinophyceae</taxon>
        <taxon>Suessiales</taxon>
        <taxon>Symbiodiniaceae</taxon>
        <taxon>Symbiodinium</taxon>
    </lineage>
</organism>
<dbReference type="PANTHER" id="PTHR13620">
    <property type="entry name" value="3-5 EXONUCLEASE"/>
    <property type="match status" value="1"/>
</dbReference>
<keyword evidence="6" id="KW-1185">Reference proteome</keyword>
<dbReference type="Proteomes" id="UP000601435">
    <property type="component" value="Unassembled WGS sequence"/>
</dbReference>
<dbReference type="GO" id="GO:0005634">
    <property type="term" value="C:nucleus"/>
    <property type="evidence" value="ECO:0007669"/>
    <property type="project" value="TreeGrafter"/>
</dbReference>
<gene>
    <name evidence="5" type="primary">Wrn</name>
    <name evidence="5" type="ORF">SNEC2469_LOCUS32085</name>
</gene>
<dbReference type="SUPFAM" id="SSF53098">
    <property type="entry name" value="Ribonuclease H-like"/>
    <property type="match status" value="1"/>
</dbReference>
<dbReference type="InterPro" id="IPR051132">
    <property type="entry name" value="3-5_Exonuclease_domain"/>
</dbReference>
<dbReference type="GO" id="GO:0006139">
    <property type="term" value="P:nucleobase-containing compound metabolic process"/>
    <property type="evidence" value="ECO:0007669"/>
    <property type="project" value="InterPro"/>
</dbReference>
<evidence type="ECO:0000256" key="1">
    <source>
        <dbReference type="ARBA" id="ARBA00022722"/>
    </source>
</evidence>
<sequence>VNRATEVFDGQAWLEKKLATGGAVGWDMEWIPDTGAREENPVALMQFADAHTALLLRTHRSGKWLPKCVRDLLLSKSCQKVTLGYDGSDRRKVQASFDLEPEAVVDLQKMAEDRGFQRSIGLKKLGRAFGLKMYKDPTLSMSFWEASTLSEDQVRYAADDAFFTYSLYDRLLMFQRSNALDAGTEDESVEGLEDPDDEASLL</sequence>
<dbReference type="EMBL" id="CAJNJA010079885">
    <property type="protein sequence ID" value="CAE7926194.1"/>
    <property type="molecule type" value="Genomic_DNA"/>
</dbReference>
<evidence type="ECO:0000256" key="3">
    <source>
        <dbReference type="SAM" id="MobiDB-lite"/>
    </source>
</evidence>
<dbReference type="InterPro" id="IPR002562">
    <property type="entry name" value="3'-5'_exonuclease_dom"/>
</dbReference>
<dbReference type="CDD" id="cd06141">
    <property type="entry name" value="WRN_exo"/>
    <property type="match status" value="1"/>
</dbReference>
<dbReference type="Gene3D" id="3.30.420.10">
    <property type="entry name" value="Ribonuclease H-like superfamily/Ribonuclease H"/>
    <property type="match status" value="1"/>
</dbReference>
<dbReference type="GO" id="GO:0003676">
    <property type="term" value="F:nucleic acid binding"/>
    <property type="evidence" value="ECO:0007669"/>
    <property type="project" value="InterPro"/>
</dbReference>